<sequence length="40" mass="4326">MFEGVQLPVTATLIAASYIVIYLIDRLIMKGTLAVAGLLF</sequence>
<feature type="transmembrane region" description="Helical" evidence="1">
    <location>
        <begin position="6"/>
        <end position="24"/>
    </location>
</feature>
<dbReference type="Proteomes" id="UP001292084">
    <property type="component" value="Unassembled WGS sequence"/>
</dbReference>
<organism evidence="2 3">
    <name type="scientific">Jeotgalibacillus haloalkalitolerans</name>
    <dbReference type="NCBI Taxonomy" id="3104292"/>
    <lineage>
        <taxon>Bacteria</taxon>
        <taxon>Bacillati</taxon>
        <taxon>Bacillota</taxon>
        <taxon>Bacilli</taxon>
        <taxon>Bacillales</taxon>
        <taxon>Caryophanaceae</taxon>
        <taxon>Jeotgalibacillus</taxon>
    </lineage>
</organism>
<dbReference type="EMBL" id="JAXQNN010000003">
    <property type="protein sequence ID" value="MDZ5712635.1"/>
    <property type="molecule type" value="Genomic_DNA"/>
</dbReference>
<gene>
    <name evidence="2" type="ORF">UFB30_10400</name>
</gene>
<keyword evidence="1" id="KW-0472">Membrane</keyword>
<proteinExistence type="predicted"/>
<evidence type="ECO:0000256" key="1">
    <source>
        <dbReference type="SAM" id="Phobius"/>
    </source>
</evidence>
<reference evidence="2 3" key="1">
    <citation type="submission" date="2023-12" db="EMBL/GenBank/DDBJ databases">
        <title>Jeotgalibacillus haloalkaliphilus sp. nov., a novel salt-tolerant bacteria, isolated from the estuary of the Fenhe River into the Yellow River.</title>
        <authorList>
            <person name="Li Y."/>
        </authorList>
    </citation>
    <scope>NUCLEOTIDE SEQUENCE [LARGE SCALE GENOMIC DNA]</scope>
    <source>
        <strain evidence="2 3">HH7-29</strain>
    </source>
</reference>
<keyword evidence="1" id="KW-1133">Transmembrane helix</keyword>
<protein>
    <submittedName>
        <fullName evidence="2">Uncharacterized protein</fullName>
    </submittedName>
</protein>
<dbReference type="RefSeq" id="WP_322421618.1">
    <property type="nucleotide sequence ID" value="NZ_JAXQNN010000003.1"/>
</dbReference>
<evidence type="ECO:0000313" key="2">
    <source>
        <dbReference type="EMBL" id="MDZ5712635.1"/>
    </source>
</evidence>
<evidence type="ECO:0000313" key="3">
    <source>
        <dbReference type="Proteomes" id="UP001292084"/>
    </source>
</evidence>
<keyword evidence="1" id="KW-0812">Transmembrane</keyword>
<keyword evidence="3" id="KW-1185">Reference proteome</keyword>
<comment type="caution">
    <text evidence="2">The sequence shown here is derived from an EMBL/GenBank/DDBJ whole genome shotgun (WGS) entry which is preliminary data.</text>
</comment>
<name>A0ABU5KPJ8_9BACL</name>
<accession>A0ABU5KPJ8</accession>